<organism evidence="2">
    <name type="scientific">Tanacetum cinerariifolium</name>
    <name type="common">Dalmatian daisy</name>
    <name type="synonym">Chrysanthemum cinerariifolium</name>
    <dbReference type="NCBI Taxonomy" id="118510"/>
    <lineage>
        <taxon>Eukaryota</taxon>
        <taxon>Viridiplantae</taxon>
        <taxon>Streptophyta</taxon>
        <taxon>Embryophyta</taxon>
        <taxon>Tracheophyta</taxon>
        <taxon>Spermatophyta</taxon>
        <taxon>Magnoliopsida</taxon>
        <taxon>eudicotyledons</taxon>
        <taxon>Gunneridae</taxon>
        <taxon>Pentapetalae</taxon>
        <taxon>asterids</taxon>
        <taxon>campanulids</taxon>
        <taxon>Asterales</taxon>
        <taxon>Asteraceae</taxon>
        <taxon>Asteroideae</taxon>
        <taxon>Anthemideae</taxon>
        <taxon>Anthemidinae</taxon>
        <taxon>Tanacetum</taxon>
    </lineage>
</organism>
<protein>
    <recommendedName>
        <fullName evidence="3">Reverse transcriptase domain-containing protein</fullName>
    </recommendedName>
</protein>
<dbReference type="EMBL" id="BKCJ010008758">
    <property type="protein sequence ID" value="GEU83821.1"/>
    <property type="molecule type" value="Genomic_DNA"/>
</dbReference>
<reference evidence="2" key="1">
    <citation type="journal article" date="2019" name="Sci. Rep.">
        <title>Draft genome of Tanacetum cinerariifolium, the natural source of mosquito coil.</title>
        <authorList>
            <person name="Yamashiro T."/>
            <person name="Shiraishi A."/>
            <person name="Satake H."/>
            <person name="Nakayama K."/>
        </authorList>
    </citation>
    <scope>NUCLEOTIDE SEQUENCE</scope>
</reference>
<gene>
    <name evidence="2" type="ORF">Tci_055799</name>
</gene>
<proteinExistence type="predicted"/>
<feature type="region of interest" description="Disordered" evidence="1">
    <location>
        <begin position="44"/>
        <end position="73"/>
    </location>
</feature>
<evidence type="ECO:0008006" key="3">
    <source>
        <dbReference type="Google" id="ProtNLM"/>
    </source>
</evidence>
<evidence type="ECO:0000313" key="2">
    <source>
        <dbReference type="EMBL" id="GEU83821.1"/>
    </source>
</evidence>
<evidence type="ECO:0000256" key="1">
    <source>
        <dbReference type="SAM" id="MobiDB-lite"/>
    </source>
</evidence>
<name>A0A6L2NC79_TANCI</name>
<accession>A0A6L2NC79</accession>
<feature type="compositionally biased region" description="Acidic residues" evidence="1">
    <location>
        <begin position="112"/>
        <end position="127"/>
    </location>
</feature>
<comment type="caution">
    <text evidence="2">The sequence shown here is derived from an EMBL/GenBank/DDBJ whole genome shotgun (WGS) entry which is preliminary data.</text>
</comment>
<sequence>MSSSMVTDTSISSDSELPPWGFHLLSDVKPQLPEAALQSLEQAPLSPDYVPGPEYPEYLAPFDDEIPVEDPPLPADALPTALSLGYIADFDHLEEDPDEDPADYLVDARDDGQEEEDSFKDNEDEEKDEHLALTDSTLPVINFIPLAEETKPFETNDSAATPPPPQTIVPVSMTRLHRAWIFVRPHTPPSPSTEALIVEFKVGESSRATATGQKGHTLARRIDYEFIDTLDASIRPLRAWSRSEDISTALEDLIMTQEAYTTSLEAQKMALKKTTTPMNDAAIKQLISQGVADALVEYEATETVEMAMIAMIREVAEGQSALLVSAPIVTS</sequence>
<feature type="region of interest" description="Disordered" evidence="1">
    <location>
        <begin position="110"/>
        <end position="131"/>
    </location>
</feature>
<dbReference type="AlphaFoldDB" id="A0A6L2NC79"/>